<evidence type="ECO:0000259" key="11">
    <source>
        <dbReference type="PROSITE" id="PS50963"/>
    </source>
</evidence>
<dbReference type="InterPro" id="IPR016186">
    <property type="entry name" value="C-type_lectin-like/link_sf"/>
</dbReference>
<dbReference type="Pfam" id="PF00193">
    <property type="entry name" value="Xlink"/>
    <property type="match status" value="1"/>
</dbReference>
<evidence type="ECO:0000256" key="6">
    <source>
        <dbReference type="ARBA" id="ARBA00023157"/>
    </source>
</evidence>
<proteinExistence type="predicted"/>
<evidence type="ECO:0000313" key="12">
    <source>
        <dbReference type="EMBL" id="QHS81513.1"/>
    </source>
</evidence>
<organism evidence="12">
    <name type="scientific">viral metagenome</name>
    <dbReference type="NCBI Taxonomy" id="1070528"/>
    <lineage>
        <taxon>unclassified sequences</taxon>
        <taxon>metagenomes</taxon>
        <taxon>organismal metagenomes</taxon>
    </lineage>
</organism>
<feature type="region of interest" description="Disordered" evidence="9">
    <location>
        <begin position="179"/>
        <end position="206"/>
    </location>
</feature>
<keyword evidence="5 10" id="KW-0472">Membrane</keyword>
<dbReference type="PANTHER" id="PTHR10225:SF5">
    <property type="entry name" value="C-TYPE LECTIN DOMAIN-CONTAINING PROTEIN"/>
    <property type="match status" value="1"/>
</dbReference>
<sequence length="385" mass="41353">MNTAPKSPNMARANNIKSNNAKAANSALNTIGNAANNTLNTITNAANNTLKSIGNVATNTVNTIGNSLGAAVNVTSNGLNGAAKTVNNTASKVAANLGNSMRNLGAPLNANLGEKIQNSIETIPVHANSGMESVLPSFLSVPILIGISLMVALIGITYAYREQIAISLETISNAISDFFNPPAPKKDEKKDKEIKKDEKAEDDGTVVGKEDTEIAPEYTSVIDTMLPKRKKQVFNVSENKYVYSDAEPLCKALGAELATYDQVKKAWDSGADWCNYGWIKGQAAVYPTQKSTFDRLQSSSSDDERLSCGTVGINGGFMDNPELRFGVTCYGDKPSESEHDVQNMMRGPRPPLTPEVIAQKKKELRFKNEQGSIGVLPFKEGSWSQ</sequence>
<comment type="subcellular location">
    <subcellularLocation>
        <location evidence="1">Membrane</location>
        <topology evidence="1">Single-pass membrane protein</topology>
    </subcellularLocation>
</comment>
<evidence type="ECO:0000256" key="2">
    <source>
        <dbReference type="ARBA" id="ARBA00022692"/>
    </source>
</evidence>
<dbReference type="GO" id="GO:0005540">
    <property type="term" value="F:hyaluronic acid binding"/>
    <property type="evidence" value="ECO:0007669"/>
    <property type="project" value="InterPro"/>
</dbReference>
<feature type="domain" description="Link" evidence="11">
    <location>
        <begin position="230"/>
        <end position="331"/>
    </location>
</feature>
<dbReference type="Gene3D" id="1.10.287.700">
    <property type="entry name" value="Helix hairpin bin"/>
    <property type="match status" value="1"/>
</dbReference>
<keyword evidence="4 10" id="KW-1133">Transmembrane helix</keyword>
<protein>
    <recommendedName>
        <fullName evidence="11">Link domain-containing protein</fullName>
    </recommendedName>
</protein>
<feature type="transmembrane region" description="Helical" evidence="10">
    <location>
        <begin position="138"/>
        <end position="160"/>
    </location>
</feature>
<evidence type="ECO:0000256" key="7">
    <source>
        <dbReference type="ARBA" id="ARBA00023170"/>
    </source>
</evidence>
<dbReference type="Gene3D" id="3.10.100.10">
    <property type="entry name" value="Mannose-Binding Protein A, subunit A"/>
    <property type="match status" value="1"/>
</dbReference>
<evidence type="ECO:0000256" key="3">
    <source>
        <dbReference type="ARBA" id="ARBA00022729"/>
    </source>
</evidence>
<dbReference type="GO" id="GO:0004888">
    <property type="term" value="F:transmembrane signaling receptor activity"/>
    <property type="evidence" value="ECO:0007669"/>
    <property type="project" value="TreeGrafter"/>
</dbReference>
<feature type="compositionally biased region" description="Basic and acidic residues" evidence="9">
    <location>
        <begin position="184"/>
        <end position="199"/>
    </location>
</feature>
<dbReference type="GO" id="GO:0005886">
    <property type="term" value="C:plasma membrane"/>
    <property type="evidence" value="ECO:0007669"/>
    <property type="project" value="TreeGrafter"/>
</dbReference>
<accession>A0A6C0APR7</accession>
<reference evidence="12" key="1">
    <citation type="journal article" date="2020" name="Nature">
        <title>Giant virus diversity and host interactions through global metagenomics.</title>
        <authorList>
            <person name="Schulz F."/>
            <person name="Roux S."/>
            <person name="Paez-Espino D."/>
            <person name="Jungbluth S."/>
            <person name="Walsh D.A."/>
            <person name="Denef V.J."/>
            <person name="McMahon K.D."/>
            <person name="Konstantinidis K.T."/>
            <person name="Eloe-Fadrosh E.A."/>
            <person name="Kyrpides N.C."/>
            <person name="Woyke T."/>
        </authorList>
    </citation>
    <scope>NUCLEOTIDE SEQUENCE</scope>
    <source>
        <strain evidence="12">GVMAG-S-1101164-72</strain>
    </source>
</reference>
<dbReference type="GO" id="GO:0007155">
    <property type="term" value="P:cell adhesion"/>
    <property type="evidence" value="ECO:0007669"/>
    <property type="project" value="InterPro"/>
</dbReference>
<keyword evidence="2 10" id="KW-0812">Transmembrane</keyword>
<keyword evidence="6" id="KW-1015">Disulfide bond</keyword>
<evidence type="ECO:0000256" key="8">
    <source>
        <dbReference type="ARBA" id="ARBA00023180"/>
    </source>
</evidence>
<dbReference type="InterPro" id="IPR043210">
    <property type="entry name" value="CD44_antigen-like"/>
</dbReference>
<dbReference type="InterPro" id="IPR000538">
    <property type="entry name" value="Link_dom"/>
</dbReference>
<evidence type="ECO:0000256" key="5">
    <source>
        <dbReference type="ARBA" id="ARBA00023136"/>
    </source>
</evidence>
<dbReference type="AlphaFoldDB" id="A0A6C0APR7"/>
<dbReference type="PANTHER" id="PTHR10225">
    <property type="entry name" value="HYALURONAN RECEPTOR"/>
    <property type="match status" value="1"/>
</dbReference>
<keyword evidence="7" id="KW-0675">Receptor</keyword>
<dbReference type="EMBL" id="MN740758">
    <property type="protein sequence ID" value="QHS81513.1"/>
    <property type="molecule type" value="Genomic_DNA"/>
</dbReference>
<keyword evidence="3" id="KW-0732">Signal</keyword>
<evidence type="ECO:0000256" key="10">
    <source>
        <dbReference type="SAM" id="Phobius"/>
    </source>
</evidence>
<name>A0A6C0APR7_9ZZZZ</name>
<dbReference type="PROSITE" id="PS50963">
    <property type="entry name" value="LINK_2"/>
    <property type="match status" value="1"/>
</dbReference>
<evidence type="ECO:0000256" key="9">
    <source>
        <dbReference type="SAM" id="MobiDB-lite"/>
    </source>
</evidence>
<evidence type="ECO:0000256" key="1">
    <source>
        <dbReference type="ARBA" id="ARBA00004167"/>
    </source>
</evidence>
<keyword evidence="8" id="KW-0325">Glycoprotein</keyword>
<dbReference type="SMART" id="SM00445">
    <property type="entry name" value="LINK"/>
    <property type="match status" value="1"/>
</dbReference>
<dbReference type="SUPFAM" id="SSF56436">
    <property type="entry name" value="C-type lectin-like"/>
    <property type="match status" value="1"/>
</dbReference>
<dbReference type="InterPro" id="IPR016187">
    <property type="entry name" value="CTDL_fold"/>
</dbReference>
<evidence type="ECO:0000256" key="4">
    <source>
        <dbReference type="ARBA" id="ARBA00022989"/>
    </source>
</evidence>